<feature type="compositionally biased region" description="Polar residues" evidence="1">
    <location>
        <begin position="20"/>
        <end position="35"/>
    </location>
</feature>
<feature type="region of interest" description="Disordered" evidence="1">
    <location>
        <begin position="16"/>
        <end position="35"/>
    </location>
</feature>
<reference evidence="2 4" key="1">
    <citation type="submission" date="2016-06" db="EMBL/GenBank/DDBJ databases">
        <title>Evolution of pathogenesis and genome organization in the Tremellales.</title>
        <authorList>
            <person name="Cuomo C."/>
            <person name="Litvintseva A."/>
            <person name="Heitman J."/>
            <person name="Chen Y."/>
            <person name="Sun S."/>
            <person name="Springer D."/>
            <person name="Dromer F."/>
            <person name="Young S."/>
            <person name="Zeng Q."/>
            <person name="Chapman S."/>
            <person name="Gujja S."/>
            <person name="Saif S."/>
            <person name="Birren B."/>
        </authorList>
    </citation>
    <scope>NUCLEOTIDE SEQUENCE [LARGE SCALE GENOMIC DNA]</scope>
    <source>
        <strain evidence="2 4">ATCC 28783</strain>
    </source>
</reference>
<evidence type="ECO:0000313" key="4">
    <source>
        <dbReference type="Proteomes" id="UP000289152"/>
    </source>
</evidence>
<gene>
    <name evidence="2" type="ORF">M231_04917</name>
    <name evidence="3" type="ORF">M231_04918</name>
</gene>
<name>A0A4V1M3R9_TREME</name>
<dbReference type="EMBL" id="SDIL01000059">
    <property type="protein sequence ID" value="RXK37827.1"/>
    <property type="molecule type" value="Genomic_DNA"/>
</dbReference>
<protein>
    <submittedName>
        <fullName evidence="2">Uncharacterized protein</fullName>
    </submittedName>
</protein>
<proteinExistence type="predicted"/>
<organism evidence="2 4">
    <name type="scientific">Tremella mesenterica</name>
    <name type="common">Jelly fungus</name>
    <dbReference type="NCBI Taxonomy" id="5217"/>
    <lineage>
        <taxon>Eukaryota</taxon>
        <taxon>Fungi</taxon>
        <taxon>Dikarya</taxon>
        <taxon>Basidiomycota</taxon>
        <taxon>Agaricomycotina</taxon>
        <taxon>Tremellomycetes</taxon>
        <taxon>Tremellales</taxon>
        <taxon>Tremellaceae</taxon>
        <taxon>Tremella</taxon>
    </lineage>
</organism>
<keyword evidence="4" id="KW-1185">Reference proteome</keyword>
<dbReference type="AlphaFoldDB" id="A0A4V1M3R9"/>
<comment type="caution">
    <text evidence="2">The sequence shown here is derived from an EMBL/GenBank/DDBJ whole genome shotgun (WGS) entry which is preliminary data.</text>
</comment>
<evidence type="ECO:0000313" key="3">
    <source>
        <dbReference type="EMBL" id="RXK37828.1"/>
    </source>
</evidence>
<accession>A0A4V1M3R9</accession>
<dbReference type="VEuPathDB" id="FungiDB:TREMEDRAFT_60689"/>
<evidence type="ECO:0000313" key="2">
    <source>
        <dbReference type="EMBL" id="RXK37827.1"/>
    </source>
</evidence>
<evidence type="ECO:0000256" key="1">
    <source>
        <dbReference type="SAM" id="MobiDB-lite"/>
    </source>
</evidence>
<sequence length="94" mass="10616">MSRPLAQVTHFLSDAGWPNDYTQTDAHQANGEQETTNGTNLVKYISDESRMIRTIVIHLPFTPNTNNLQAPRICRQLQQSTEPIPALKGRQADR</sequence>
<dbReference type="Proteomes" id="UP000289152">
    <property type="component" value="Unassembled WGS sequence"/>
</dbReference>
<dbReference type="InParanoid" id="A0A4V1M3R9"/>
<dbReference type="EMBL" id="SDIL01000059">
    <property type="protein sequence ID" value="RXK37828.1"/>
    <property type="molecule type" value="Genomic_DNA"/>
</dbReference>